<evidence type="ECO:0000259" key="6">
    <source>
        <dbReference type="PROSITE" id="PS51352"/>
    </source>
</evidence>
<keyword evidence="4" id="KW-0676">Redox-active center</keyword>
<evidence type="ECO:0000313" key="7">
    <source>
        <dbReference type="EMBL" id="RFS20655.1"/>
    </source>
</evidence>
<evidence type="ECO:0000256" key="5">
    <source>
        <dbReference type="SAM" id="SignalP"/>
    </source>
</evidence>
<organism evidence="7 8">
    <name type="scientific">Chitinophaga silvatica</name>
    <dbReference type="NCBI Taxonomy" id="2282649"/>
    <lineage>
        <taxon>Bacteria</taxon>
        <taxon>Pseudomonadati</taxon>
        <taxon>Bacteroidota</taxon>
        <taxon>Chitinophagia</taxon>
        <taxon>Chitinophagales</taxon>
        <taxon>Chitinophagaceae</taxon>
        <taxon>Chitinophaga</taxon>
    </lineage>
</organism>
<comment type="caution">
    <text evidence="7">The sequence shown here is derived from an EMBL/GenBank/DDBJ whole genome shotgun (WGS) entry which is preliminary data.</text>
</comment>
<dbReference type="GO" id="GO:0016491">
    <property type="term" value="F:oxidoreductase activity"/>
    <property type="evidence" value="ECO:0007669"/>
    <property type="project" value="InterPro"/>
</dbReference>
<dbReference type="InterPro" id="IPR036249">
    <property type="entry name" value="Thioredoxin-like_sf"/>
</dbReference>
<dbReference type="InterPro" id="IPR050553">
    <property type="entry name" value="Thioredoxin_ResA/DsbE_sf"/>
</dbReference>
<feature type="chain" id="PRO_5017610815" evidence="5">
    <location>
        <begin position="21"/>
        <end position="403"/>
    </location>
</feature>
<evidence type="ECO:0000256" key="3">
    <source>
        <dbReference type="ARBA" id="ARBA00023157"/>
    </source>
</evidence>
<dbReference type="CDD" id="cd02966">
    <property type="entry name" value="TlpA_like_family"/>
    <property type="match status" value="1"/>
</dbReference>
<evidence type="ECO:0000256" key="1">
    <source>
        <dbReference type="ARBA" id="ARBA00004196"/>
    </source>
</evidence>
<accession>A0A3E1Y6T8</accession>
<dbReference type="OrthoDB" id="9794348at2"/>
<sequence>MIKQPLILLTFTLLTGSAFAQKPYSLHGNIPGAKDGTKVYLSDTFESNKPIMRDSAVIKDERFLLNGKAPWGYSRQVMLVIDKNPGVPRDQKAVRFFMGDEQVSFTCLLDSLPGYYYGTGGSMDNVSITGAKDQDLYTQFKTSVNDLTSRNKELYQAYLQEYHIPAADGKFNTARGLELVKEMNQVDNELKEQKLAFIKANRSSIASAYLAFELISRAQSGMTTSEIDAIVALPSAKLSASSIVKELKKSAAKAKLIAKGVKYIDIPLTDRDGKTVKLSSLVKPGQYNMLEFWASWCGPCRAEIPHLRELSKTVDQKDFNIISISIDERKADWNKAMKEEQMEWPQLCDLKGWKGPVVQRYKVEGVPFSIVLDPKGRIVASEIRGAELDFVLKDLLGDKITAF</sequence>
<feature type="signal peptide" evidence="5">
    <location>
        <begin position="1"/>
        <end position="20"/>
    </location>
</feature>
<dbReference type="PANTHER" id="PTHR42852:SF6">
    <property type="entry name" value="THIOL:DISULFIDE INTERCHANGE PROTEIN DSBE"/>
    <property type="match status" value="1"/>
</dbReference>
<reference evidence="7 8" key="1">
    <citation type="submission" date="2018-07" db="EMBL/GenBank/DDBJ databases">
        <title>Chitinophaga K2CV101002-2 sp. nov., isolated from a monsoon evergreen broad-leaved forest soil.</title>
        <authorList>
            <person name="Lv Y."/>
        </authorList>
    </citation>
    <scope>NUCLEOTIDE SEQUENCE [LARGE SCALE GENOMIC DNA]</scope>
    <source>
        <strain evidence="7 8">GDMCC 1.1288</strain>
    </source>
</reference>
<protein>
    <submittedName>
        <fullName evidence="7">AhpC/TSA family protein</fullName>
    </submittedName>
</protein>
<dbReference type="PANTHER" id="PTHR42852">
    <property type="entry name" value="THIOL:DISULFIDE INTERCHANGE PROTEIN DSBE"/>
    <property type="match status" value="1"/>
</dbReference>
<dbReference type="PROSITE" id="PS00194">
    <property type="entry name" value="THIOREDOXIN_1"/>
    <property type="match status" value="1"/>
</dbReference>
<feature type="domain" description="Thioredoxin" evidence="6">
    <location>
        <begin position="257"/>
        <end position="403"/>
    </location>
</feature>
<dbReference type="GO" id="GO:0017004">
    <property type="term" value="P:cytochrome complex assembly"/>
    <property type="evidence" value="ECO:0007669"/>
    <property type="project" value="UniProtKB-KW"/>
</dbReference>
<keyword evidence="8" id="KW-1185">Reference proteome</keyword>
<dbReference type="InterPro" id="IPR025380">
    <property type="entry name" value="DUF4369"/>
</dbReference>
<dbReference type="PROSITE" id="PS51352">
    <property type="entry name" value="THIOREDOXIN_2"/>
    <property type="match status" value="1"/>
</dbReference>
<dbReference type="GO" id="GO:0016209">
    <property type="term" value="F:antioxidant activity"/>
    <property type="evidence" value="ECO:0007669"/>
    <property type="project" value="InterPro"/>
</dbReference>
<dbReference type="RefSeq" id="WP_116977373.1">
    <property type="nucleotide sequence ID" value="NZ_QPMM01000010.1"/>
</dbReference>
<dbReference type="GO" id="GO:0030313">
    <property type="term" value="C:cell envelope"/>
    <property type="evidence" value="ECO:0007669"/>
    <property type="project" value="UniProtKB-SubCell"/>
</dbReference>
<keyword evidence="5" id="KW-0732">Signal</keyword>
<keyword evidence="3" id="KW-1015">Disulfide bond</keyword>
<dbReference type="Pfam" id="PF00578">
    <property type="entry name" value="AhpC-TSA"/>
    <property type="match status" value="1"/>
</dbReference>
<evidence type="ECO:0000256" key="2">
    <source>
        <dbReference type="ARBA" id="ARBA00022748"/>
    </source>
</evidence>
<dbReference type="Pfam" id="PF14289">
    <property type="entry name" value="DUF4369"/>
    <property type="match status" value="1"/>
</dbReference>
<dbReference type="InterPro" id="IPR017937">
    <property type="entry name" value="Thioredoxin_CS"/>
</dbReference>
<keyword evidence="2" id="KW-0201">Cytochrome c-type biogenesis</keyword>
<name>A0A3E1Y6T8_9BACT</name>
<dbReference type="InterPro" id="IPR013766">
    <property type="entry name" value="Thioredoxin_domain"/>
</dbReference>
<gene>
    <name evidence="7" type="ORF">DVR12_19025</name>
</gene>
<dbReference type="EMBL" id="QPMM01000010">
    <property type="protein sequence ID" value="RFS20655.1"/>
    <property type="molecule type" value="Genomic_DNA"/>
</dbReference>
<dbReference type="InterPro" id="IPR000866">
    <property type="entry name" value="AhpC/TSA"/>
</dbReference>
<dbReference type="AlphaFoldDB" id="A0A3E1Y6T8"/>
<dbReference type="Gene3D" id="3.40.30.10">
    <property type="entry name" value="Glutaredoxin"/>
    <property type="match status" value="1"/>
</dbReference>
<comment type="subcellular location">
    <subcellularLocation>
        <location evidence="1">Cell envelope</location>
    </subcellularLocation>
</comment>
<dbReference type="SUPFAM" id="SSF52833">
    <property type="entry name" value="Thioredoxin-like"/>
    <property type="match status" value="1"/>
</dbReference>
<dbReference type="Proteomes" id="UP000260644">
    <property type="component" value="Unassembled WGS sequence"/>
</dbReference>
<evidence type="ECO:0000313" key="8">
    <source>
        <dbReference type="Proteomes" id="UP000260644"/>
    </source>
</evidence>
<evidence type="ECO:0000256" key="4">
    <source>
        <dbReference type="ARBA" id="ARBA00023284"/>
    </source>
</evidence>
<proteinExistence type="predicted"/>